<proteinExistence type="inferred from homology"/>
<dbReference type="GO" id="GO:0003735">
    <property type="term" value="F:structural constituent of ribosome"/>
    <property type="evidence" value="ECO:0007669"/>
    <property type="project" value="InterPro"/>
</dbReference>
<evidence type="ECO:0000256" key="5">
    <source>
        <dbReference type="SAM" id="MobiDB-lite"/>
    </source>
</evidence>
<dbReference type="PANTHER" id="PTHR14413">
    <property type="entry name" value="RIBOSOMAL PROTEIN L17"/>
    <property type="match status" value="1"/>
</dbReference>
<dbReference type="AlphaFoldDB" id="A0A7S3BLN3"/>
<reference evidence="6" key="1">
    <citation type="submission" date="2021-01" db="EMBL/GenBank/DDBJ databases">
        <authorList>
            <person name="Corre E."/>
            <person name="Pelletier E."/>
            <person name="Niang G."/>
            <person name="Scheremetjew M."/>
            <person name="Finn R."/>
            <person name="Kale V."/>
            <person name="Holt S."/>
            <person name="Cochrane G."/>
            <person name="Meng A."/>
            <person name="Brown T."/>
            <person name="Cohen L."/>
        </authorList>
    </citation>
    <scope>NUCLEOTIDE SEQUENCE</scope>
    <source>
        <strain evidence="6">CCMP281</strain>
    </source>
</reference>
<evidence type="ECO:0000313" key="6">
    <source>
        <dbReference type="EMBL" id="CAE0138910.1"/>
    </source>
</evidence>
<dbReference type="EMBL" id="HBHX01058855">
    <property type="protein sequence ID" value="CAE0138910.1"/>
    <property type="molecule type" value="Transcribed_RNA"/>
</dbReference>
<feature type="region of interest" description="Disordered" evidence="5">
    <location>
        <begin position="176"/>
        <end position="201"/>
    </location>
</feature>
<protein>
    <recommendedName>
        <fullName evidence="7">50S ribosomal protein L17</fullName>
    </recommendedName>
</protein>
<evidence type="ECO:0000256" key="2">
    <source>
        <dbReference type="ARBA" id="ARBA00022980"/>
    </source>
</evidence>
<evidence type="ECO:0000256" key="3">
    <source>
        <dbReference type="ARBA" id="ARBA00023274"/>
    </source>
</evidence>
<dbReference type="InterPro" id="IPR000456">
    <property type="entry name" value="Ribosomal_bL17"/>
</dbReference>
<keyword evidence="2 4" id="KW-0689">Ribosomal protein</keyword>
<name>A0A7S3BLN3_9EUKA</name>
<keyword evidence="3 4" id="KW-0687">Ribonucleoprotein</keyword>
<dbReference type="SUPFAM" id="SSF64263">
    <property type="entry name" value="Prokaryotic ribosomal protein L17"/>
    <property type="match status" value="1"/>
</dbReference>
<gene>
    <name evidence="6" type="ORF">HERI1096_LOCUS32483</name>
</gene>
<dbReference type="InterPro" id="IPR036373">
    <property type="entry name" value="Ribosomal_bL17_sf"/>
</dbReference>
<sequence>MPNMLRTPVHTQQGGVFAQPMQACGLRTKSRLGRDYRHRLDMLRNMVTSLLDHERIKTTEKKAKECARLADRMVTQGKKGTLNNRRQAAKYVRSRSMLAKLFTIFADRYAERSGGYTRVLKTYPRIGDGAPMAYVEMVDRPINKQPFPVPEEHSSVVPGRGGRKWRVGNYDLRNEIKPGRMEAKQGSVGPLSELQLPNWKR</sequence>
<dbReference type="Gene3D" id="3.90.1030.10">
    <property type="entry name" value="Ribosomal protein L17"/>
    <property type="match status" value="1"/>
</dbReference>
<dbReference type="Pfam" id="PF01196">
    <property type="entry name" value="Ribosomal_L17"/>
    <property type="match status" value="1"/>
</dbReference>
<dbReference type="GO" id="GO:0022625">
    <property type="term" value="C:cytosolic large ribosomal subunit"/>
    <property type="evidence" value="ECO:0007669"/>
    <property type="project" value="TreeGrafter"/>
</dbReference>
<evidence type="ECO:0000256" key="4">
    <source>
        <dbReference type="RuleBase" id="RU000660"/>
    </source>
</evidence>
<dbReference type="GO" id="GO:0006412">
    <property type="term" value="P:translation"/>
    <property type="evidence" value="ECO:0007669"/>
    <property type="project" value="InterPro"/>
</dbReference>
<comment type="similarity">
    <text evidence="1 4">Belongs to the bacterial ribosomal protein bL17 family.</text>
</comment>
<dbReference type="PROSITE" id="PS01167">
    <property type="entry name" value="RIBOSOMAL_L17"/>
    <property type="match status" value="1"/>
</dbReference>
<accession>A0A7S3BLN3</accession>
<organism evidence="6">
    <name type="scientific">Haptolina ericina</name>
    <dbReference type="NCBI Taxonomy" id="156174"/>
    <lineage>
        <taxon>Eukaryota</taxon>
        <taxon>Haptista</taxon>
        <taxon>Haptophyta</taxon>
        <taxon>Prymnesiophyceae</taxon>
        <taxon>Prymnesiales</taxon>
        <taxon>Prymnesiaceae</taxon>
        <taxon>Haptolina</taxon>
    </lineage>
</organism>
<dbReference type="PANTHER" id="PTHR14413:SF16">
    <property type="entry name" value="LARGE RIBOSOMAL SUBUNIT PROTEIN BL17M"/>
    <property type="match status" value="1"/>
</dbReference>
<dbReference type="NCBIfam" id="TIGR00059">
    <property type="entry name" value="L17"/>
    <property type="match status" value="1"/>
</dbReference>
<evidence type="ECO:0000256" key="1">
    <source>
        <dbReference type="ARBA" id="ARBA00008777"/>
    </source>
</evidence>
<dbReference type="HAMAP" id="MF_01368">
    <property type="entry name" value="Ribosomal_bL17"/>
    <property type="match status" value="1"/>
</dbReference>
<dbReference type="InterPro" id="IPR047859">
    <property type="entry name" value="Ribosomal_bL17_CS"/>
</dbReference>
<evidence type="ECO:0008006" key="7">
    <source>
        <dbReference type="Google" id="ProtNLM"/>
    </source>
</evidence>